<feature type="transmembrane region" description="Helical" evidence="7">
    <location>
        <begin position="165"/>
        <end position="185"/>
    </location>
</feature>
<dbReference type="Gene3D" id="1.20.1250.20">
    <property type="entry name" value="MFS general substrate transporter like domains"/>
    <property type="match status" value="1"/>
</dbReference>
<feature type="transmembrane region" description="Helical" evidence="7">
    <location>
        <begin position="108"/>
        <end position="126"/>
    </location>
</feature>
<keyword evidence="5 7" id="KW-1133">Transmembrane helix</keyword>
<sequence>MAVVVTEKSRTVRPEWVMASIFLVFTVSNAPAPLYVLWQREMGFSQTTVALIFVSYIAGAIVSLLVGGRSADRFGRRAVLIPALALAVAACALFAAARNPIWLESGRFLIGVASGAFGAAGGAAIADLCGVAGRARAALYASVAPVAGSAVGPLLSGALADFAPAPTSLVFVVLIIPLVLAALPISRTGGRPAVPATGRLLQFPRFPPGTGAIVLLAMAVAGSPFALAGLFISLGPAMISELIGNDTRLLAGAVSFMVFGAGAGSQVLARRMSTYRVAATGLGISVLAAALIAVAVGAESVPVIIAAALTAGLGQSLAQLAGLQLVRACAPEGRGAEVTALVWLAGYGTVGSGILTMGLLADEFGLLAASYAFCSLFFLCVCAALVQLVRRREVVDRLCSPESLTPANQ</sequence>
<feature type="transmembrane region" description="Helical" evidence="7">
    <location>
        <begin position="44"/>
        <end position="66"/>
    </location>
</feature>
<evidence type="ECO:0000256" key="4">
    <source>
        <dbReference type="ARBA" id="ARBA00022692"/>
    </source>
</evidence>
<feature type="transmembrane region" description="Helical" evidence="7">
    <location>
        <begin position="138"/>
        <end position="159"/>
    </location>
</feature>
<keyword evidence="3" id="KW-1003">Cell membrane</keyword>
<feature type="transmembrane region" description="Helical" evidence="7">
    <location>
        <begin position="275"/>
        <end position="298"/>
    </location>
</feature>
<feature type="transmembrane region" description="Helical" evidence="7">
    <location>
        <begin position="304"/>
        <end position="326"/>
    </location>
</feature>
<protein>
    <submittedName>
        <fullName evidence="9">MFS transporter</fullName>
    </submittedName>
</protein>
<dbReference type="InterPro" id="IPR036259">
    <property type="entry name" value="MFS_trans_sf"/>
</dbReference>
<dbReference type="PROSITE" id="PS00216">
    <property type="entry name" value="SUGAR_TRANSPORT_1"/>
    <property type="match status" value="1"/>
</dbReference>
<feature type="transmembrane region" description="Helical" evidence="7">
    <location>
        <begin position="16"/>
        <end position="38"/>
    </location>
</feature>
<gene>
    <name evidence="9" type="ORF">Q8814_00455</name>
</gene>
<name>A0ABU7JKN0_9NOCA</name>
<keyword evidence="10" id="KW-1185">Reference proteome</keyword>
<accession>A0ABU7JKN0</accession>
<evidence type="ECO:0000313" key="9">
    <source>
        <dbReference type="EMBL" id="MEE2030598.1"/>
    </source>
</evidence>
<comment type="caution">
    <text evidence="9">The sequence shown here is derived from an EMBL/GenBank/DDBJ whole genome shotgun (WGS) entry which is preliminary data.</text>
</comment>
<evidence type="ECO:0000256" key="6">
    <source>
        <dbReference type="ARBA" id="ARBA00023136"/>
    </source>
</evidence>
<dbReference type="RefSeq" id="WP_330150020.1">
    <property type="nucleotide sequence ID" value="NZ_JAUZMZ010000001.1"/>
</dbReference>
<reference evidence="9 10" key="1">
    <citation type="submission" date="2023-08" db="EMBL/GenBank/DDBJ databases">
        <authorList>
            <person name="Girao M."/>
            <person name="Carvalho M.F."/>
        </authorList>
    </citation>
    <scope>NUCLEOTIDE SEQUENCE [LARGE SCALE GENOMIC DNA]</scope>
    <source>
        <strain evidence="9 10">CC-R104</strain>
    </source>
</reference>
<evidence type="ECO:0000256" key="1">
    <source>
        <dbReference type="ARBA" id="ARBA00004651"/>
    </source>
</evidence>
<feature type="transmembrane region" description="Helical" evidence="7">
    <location>
        <begin position="206"/>
        <end position="234"/>
    </location>
</feature>
<evidence type="ECO:0000259" key="8">
    <source>
        <dbReference type="PROSITE" id="PS50850"/>
    </source>
</evidence>
<keyword evidence="2" id="KW-0813">Transport</keyword>
<dbReference type="InterPro" id="IPR020846">
    <property type="entry name" value="MFS_dom"/>
</dbReference>
<dbReference type="PROSITE" id="PS50850">
    <property type="entry name" value="MFS"/>
    <property type="match status" value="1"/>
</dbReference>
<evidence type="ECO:0000313" key="10">
    <source>
        <dbReference type="Proteomes" id="UP001331936"/>
    </source>
</evidence>
<evidence type="ECO:0000256" key="2">
    <source>
        <dbReference type="ARBA" id="ARBA00022448"/>
    </source>
</evidence>
<dbReference type="SUPFAM" id="SSF103473">
    <property type="entry name" value="MFS general substrate transporter"/>
    <property type="match status" value="1"/>
</dbReference>
<evidence type="ECO:0000256" key="5">
    <source>
        <dbReference type="ARBA" id="ARBA00022989"/>
    </source>
</evidence>
<feature type="domain" description="Major facilitator superfamily (MFS) profile" evidence="8">
    <location>
        <begin position="1"/>
        <end position="409"/>
    </location>
</feature>
<feature type="transmembrane region" description="Helical" evidence="7">
    <location>
        <begin position="249"/>
        <end position="268"/>
    </location>
</feature>
<dbReference type="EMBL" id="JAUZMZ010000001">
    <property type="protein sequence ID" value="MEE2030598.1"/>
    <property type="molecule type" value="Genomic_DNA"/>
</dbReference>
<dbReference type="Proteomes" id="UP001331936">
    <property type="component" value="Unassembled WGS sequence"/>
</dbReference>
<feature type="transmembrane region" description="Helical" evidence="7">
    <location>
        <begin position="338"/>
        <end position="360"/>
    </location>
</feature>
<keyword evidence="6 7" id="KW-0472">Membrane</keyword>
<dbReference type="InterPro" id="IPR005829">
    <property type="entry name" value="Sugar_transporter_CS"/>
</dbReference>
<feature type="transmembrane region" description="Helical" evidence="7">
    <location>
        <begin position="78"/>
        <end position="96"/>
    </location>
</feature>
<dbReference type="Pfam" id="PF07690">
    <property type="entry name" value="MFS_1"/>
    <property type="match status" value="1"/>
</dbReference>
<evidence type="ECO:0000256" key="7">
    <source>
        <dbReference type="SAM" id="Phobius"/>
    </source>
</evidence>
<comment type="subcellular location">
    <subcellularLocation>
        <location evidence="1">Cell membrane</location>
        <topology evidence="1">Multi-pass membrane protein</topology>
    </subcellularLocation>
</comment>
<evidence type="ECO:0000256" key="3">
    <source>
        <dbReference type="ARBA" id="ARBA00022475"/>
    </source>
</evidence>
<feature type="transmembrane region" description="Helical" evidence="7">
    <location>
        <begin position="366"/>
        <end position="389"/>
    </location>
</feature>
<organism evidence="9 10">
    <name type="scientific">Rhodococcus chondri</name>
    <dbReference type="NCBI Taxonomy" id="3065941"/>
    <lineage>
        <taxon>Bacteria</taxon>
        <taxon>Bacillati</taxon>
        <taxon>Actinomycetota</taxon>
        <taxon>Actinomycetes</taxon>
        <taxon>Mycobacteriales</taxon>
        <taxon>Nocardiaceae</taxon>
        <taxon>Rhodococcus</taxon>
    </lineage>
</organism>
<proteinExistence type="predicted"/>
<dbReference type="InterPro" id="IPR050171">
    <property type="entry name" value="MFS_Transporters"/>
</dbReference>
<dbReference type="InterPro" id="IPR011701">
    <property type="entry name" value="MFS"/>
</dbReference>
<dbReference type="PANTHER" id="PTHR23517">
    <property type="entry name" value="RESISTANCE PROTEIN MDTM, PUTATIVE-RELATED-RELATED"/>
    <property type="match status" value="1"/>
</dbReference>
<keyword evidence="4 7" id="KW-0812">Transmembrane</keyword>